<dbReference type="PROSITE" id="PS50109">
    <property type="entry name" value="HIS_KIN"/>
    <property type="match status" value="1"/>
</dbReference>
<dbReference type="InterPro" id="IPR036641">
    <property type="entry name" value="HPT_dom_sf"/>
</dbReference>
<dbReference type="InterPro" id="IPR001789">
    <property type="entry name" value="Sig_transdc_resp-reg_receiver"/>
</dbReference>
<dbReference type="Gene3D" id="3.40.190.10">
    <property type="entry name" value="Periplasmic binding protein-like II"/>
    <property type="match status" value="4"/>
</dbReference>
<dbReference type="InterPro" id="IPR003594">
    <property type="entry name" value="HATPase_dom"/>
</dbReference>
<dbReference type="InterPro" id="IPR005467">
    <property type="entry name" value="His_kinase_dom"/>
</dbReference>
<dbReference type="PROSITE" id="PS50110">
    <property type="entry name" value="RESPONSE_REGULATORY"/>
    <property type="match status" value="1"/>
</dbReference>
<keyword evidence="4" id="KW-1003">Cell membrane</keyword>
<evidence type="ECO:0000313" key="16">
    <source>
        <dbReference type="EMBL" id="AWG42794.1"/>
    </source>
</evidence>
<feature type="domain" description="Histidine kinase" evidence="14">
    <location>
        <begin position="767"/>
        <end position="994"/>
    </location>
</feature>
<keyword evidence="10" id="KW-0902">Two-component regulatory system</keyword>
<evidence type="ECO:0000259" key="14">
    <source>
        <dbReference type="PROSITE" id="PS50109"/>
    </source>
</evidence>
<organism evidence="16 17">
    <name type="scientific">Candidatus Borreliella tachyglossi</name>
    <dbReference type="NCBI Taxonomy" id="1964448"/>
    <lineage>
        <taxon>Bacteria</taxon>
        <taxon>Pseudomonadati</taxon>
        <taxon>Spirochaetota</taxon>
        <taxon>Spirochaetia</taxon>
        <taxon>Spirochaetales</taxon>
        <taxon>Borreliaceae</taxon>
        <taxon>Borreliella</taxon>
    </lineage>
</organism>
<keyword evidence="6 13" id="KW-0812">Transmembrane</keyword>
<dbReference type="PRINTS" id="PR00344">
    <property type="entry name" value="BCTRLSENSOR"/>
</dbReference>
<sequence>MRSLGIAFLILFIFFSSNLNLLAKPTLKFKLVDQYYPLYYKNREGKVVGMIFSLLDKWAQDNNYAIIVETIDYLDKNKIEDDVIYLGLTYNSDLNDYLYFKNEIGKCVAALFYGSREGKKKPSALFANELRIGVVKNTLYEDILRSHGLIDNIFLFKSTEELLLALDNNEIDLVYGSCKTLPCVWYRVFNPYFMKVFNTEYFHSIGIRIAVSKNPVSQLKHLNVDLFSYLKSLSKEEYESFEELDILYNLDIGIYNDYPPLSFIDPKGQPLGILVDLWNTLSREYCFRVNFIGFSKESIKNSIDDKDVSIWGGIIQDDSILRSRNYKETIPIYSLNFKFYLTNAKNSRKIINSQIIDFNFNNINIDKNTDIVSNFSDIVNNSYGFVENSITSKYLLKLHGYNDILKSEDSNFNRRRFLVFATNNNRFELFAYVLNALIENILFDTLLPIDRNWLGQVEMDNYQNNSYGHINKSNFNVEEKIWLLNNKELNLAIKDWYPIDYFDSNHHRGVNEGLIKKIRGFTNLAFNMVKIHENDEIEKLIKLGKVDILSTNLSDSNSDYVFNIKATSGIPLYVFSNKARLFPFSFSDNLAVLKFLHTKELESKTGARLIQVNSFKEALDLLYRGKVNGIISDEYTATINFEDLNVRDVKKMPTMLDLKFDLNIAIHNQEYILRGIIQKILFRANVKNRSYFDDWVLNVYERSKDIEFRKYSMSALNICIFIFTFVGFFTFHLVNEIKFKQRMYSSAMSEKEAIEGAIAAKTIFVANMSHDIRTPINGIIAATELLDRTDLLSTQREYVQMINHSSSILLSLIDDILYISKIDMHGIYIENNYINLEREIESVLKSFQSQSAKQDLDLIFYSTSNLENYLVGDMPRLKQVLINLIGNAFKFTSEGIIVLNYEYICSTKDDNGNEVVTIEFKVIDTGKGIKQDSIPEIFELFKREDDSDSGKYEGTGLGLTISRKLVSLMGGPGIAVESKIGKGSTFSFMLPFVLGNEITDKDKNLNKFELVRDKKILSVVLNKKAVEVFKRISEILDYKDNIHYSYSYDYAYKVFYRYPFYDFVFINVNDVGVQEGLNFASRIESLKSDARIIFVLSYLRDNKVDDFKYEYMQKPFKRWDFYSSWIRNGPTVDAPLISDFSTLKIEDHINILIAENNEINQKVLKNILVVIGVREDSIDIVDNGIKAIEFLKTKRYDIGFIDIKMPHCDGFEVSREIRSFEDQNNLSPCVLVAVTAHALKEYKDKCLDNGMNDYIAKPIHISSIKNILKKYLHIELEDNEIIQDKKLDVISNLPNLDINKALRELNISYDMYVELCRGLVNMIDNLIYELDEAFNVNDLQLVKRLAHSIAGTLGNMRSSLFENFREIEISTSSIHALKILYYETRKDLFVLIGNIKTFILNIIEVEDQEKLRYASDDEFLVLMQKLLHDIENRNPKEYKEVLGILKKYSFNESDTMLFNSLLEHLKLYKFEESSQIVKNMISAHNIKKSFRKG</sequence>
<evidence type="ECO:0000256" key="11">
    <source>
        <dbReference type="ARBA" id="ARBA00023136"/>
    </source>
</evidence>
<evidence type="ECO:0000256" key="6">
    <source>
        <dbReference type="ARBA" id="ARBA00022692"/>
    </source>
</evidence>
<dbReference type="Gene3D" id="3.40.50.2300">
    <property type="match status" value="1"/>
</dbReference>
<dbReference type="Pfam" id="PF00512">
    <property type="entry name" value="HisKA"/>
    <property type="match status" value="1"/>
</dbReference>
<dbReference type="Pfam" id="PF00072">
    <property type="entry name" value="Response_reg"/>
    <property type="match status" value="1"/>
</dbReference>
<dbReference type="CDD" id="cd00082">
    <property type="entry name" value="HisKA"/>
    <property type="match status" value="1"/>
</dbReference>
<dbReference type="Gene3D" id="1.10.287.130">
    <property type="match status" value="1"/>
</dbReference>
<name>A0A2S1LWY0_9SPIR</name>
<dbReference type="InterPro" id="IPR004358">
    <property type="entry name" value="Sig_transdc_His_kin-like_C"/>
</dbReference>
<dbReference type="Gene3D" id="1.20.120.160">
    <property type="entry name" value="HPT domain"/>
    <property type="match status" value="1"/>
</dbReference>
<evidence type="ECO:0000256" key="8">
    <source>
        <dbReference type="ARBA" id="ARBA00022840"/>
    </source>
</evidence>
<comment type="catalytic activity">
    <reaction evidence="1">
        <text>ATP + protein L-histidine = ADP + protein N-phospho-L-histidine.</text>
        <dbReference type="EC" id="2.7.13.3"/>
    </reaction>
</comment>
<keyword evidence="7" id="KW-0547">Nucleotide-binding</keyword>
<evidence type="ECO:0000256" key="4">
    <source>
        <dbReference type="ARBA" id="ARBA00022475"/>
    </source>
</evidence>
<dbReference type="EC" id="2.7.13.3" evidence="3"/>
<keyword evidence="17" id="KW-1185">Reference proteome</keyword>
<dbReference type="SMART" id="SM00448">
    <property type="entry name" value="REC"/>
    <property type="match status" value="1"/>
</dbReference>
<dbReference type="InterPro" id="IPR036097">
    <property type="entry name" value="HisK_dim/P_sf"/>
</dbReference>
<dbReference type="SUPFAM" id="SSF47384">
    <property type="entry name" value="Homodimeric domain of signal transducing histidine kinase"/>
    <property type="match status" value="1"/>
</dbReference>
<feature type="modified residue" description="4-aspartylphosphate" evidence="12">
    <location>
        <position position="1202"/>
    </location>
</feature>
<feature type="domain" description="Response regulatory" evidence="15">
    <location>
        <begin position="1150"/>
        <end position="1272"/>
    </location>
</feature>
<reference evidence="16 17" key="1">
    <citation type="submission" date="2018-01" db="EMBL/GenBank/DDBJ databases">
        <title>Genome sequence of Borrelia tachyglossi.</title>
        <authorList>
            <person name="Gofton A.W."/>
        </authorList>
    </citation>
    <scope>NUCLEOTIDE SEQUENCE [LARGE SCALE GENOMIC DNA]</scope>
    <source>
        <strain evidence="16 17">Bc-F10-1268</strain>
    </source>
</reference>
<dbReference type="SUPFAM" id="SSF53850">
    <property type="entry name" value="Periplasmic binding protein-like II"/>
    <property type="match status" value="3"/>
</dbReference>
<dbReference type="GO" id="GO:0005524">
    <property type="term" value="F:ATP binding"/>
    <property type="evidence" value="ECO:0007669"/>
    <property type="project" value="UniProtKB-KW"/>
</dbReference>
<dbReference type="InterPro" id="IPR003661">
    <property type="entry name" value="HisK_dim/P_dom"/>
</dbReference>
<evidence type="ECO:0000256" key="10">
    <source>
        <dbReference type="ARBA" id="ARBA00023012"/>
    </source>
</evidence>
<dbReference type="OrthoDB" id="6192248at2"/>
<dbReference type="Proteomes" id="UP000244655">
    <property type="component" value="Chromosome"/>
</dbReference>
<feature type="transmembrane region" description="Helical" evidence="13">
    <location>
        <begin position="711"/>
        <end position="734"/>
    </location>
</feature>
<proteinExistence type="predicted"/>
<evidence type="ECO:0000256" key="12">
    <source>
        <dbReference type="PROSITE-ProRule" id="PRU00169"/>
    </source>
</evidence>
<dbReference type="Pfam" id="PF00497">
    <property type="entry name" value="SBP_bac_3"/>
    <property type="match status" value="1"/>
</dbReference>
<dbReference type="GO" id="GO:0005886">
    <property type="term" value="C:plasma membrane"/>
    <property type="evidence" value="ECO:0007669"/>
    <property type="project" value="UniProtKB-SubCell"/>
</dbReference>
<dbReference type="SUPFAM" id="SSF47226">
    <property type="entry name" value="Histidine-containing phosphotransfer domain, HPT domain"/>
    <property type="match status" value="1"/>
</dbReference>
<dbReference type="InterPro" id="IPR001638">
    <property type="entry name" value="Solute-binding_3/MltF_N"/>
</dbReference>
<dbReference type="CDD" id="cd16922">
    <property type="entry name" value="HATPase_EvgS-ArcB-TorS-like"/>
    <property type="match status" value="1"/>
</dbReference>
<evidence type="ECO:0000256" key="13">
    <source>
        <dbReference type="SAM" id="Phobius"/>
    </source>
</evidence>
<keyword evidence="16" id="KW-0418">Kinase</keyword>
<keyword evidence="8" id="KW-0067">ATP-binding</keyword>
<dbReference type="EMBL" id="CP025785">
    <property type="protein sequence ID" value="AWG42794.1"/>
    <property type="molecule type" value="Genomic_DNA"/>
</dbReference>
<dbReference type="PANTHER" id="PTHR45339">
    <property type="entry name" value="HYBRID SIGNAL TRANSDUCTION HISTIDINE KINASE J"/>
    <property type="match status" value="1"/>
</dbReference>
<evidence type="ECO:0000256" key="3">
    <source>
        <dbReference type="ARBA" id="ARBA00012438"/>
    </source>
</evidence>
<keyword evidence="9 13" id="KW-1133">Transmembrane helix</keyword>
<evidence type="ECO:0000256" key="1">
    <source>
        <dbReference type="ARBA" id="ARBA00000085"/>
    </source>
</evidence>
<evidence type="ECO:0000256" key="7">
    <source>
        <dbReference type="ARBA" id="ARBA00022741"/>
    </source>
</evidence>
<evidence type="ECO:0000256" key="9">
    <source>
        <dbReference type="ARBA" id="ARBA00022989"/>
    </source>
</evidence>
<evidence type="ECO:0000259" key="15">
    <source>
        <dbReference type="PROSITE" id="PS50110"/>
    </source>
</evidence>
<dbReference type="InterPro" id="IPR011006">
    <property type="entry name" value="CheY-like_superfamily"/>
</dbReference>
<evidence type="ECO:0000256" key="2">
    <source>
        <dbReference type="ARBA" id="ARBA00004651"/>
    </source>
</evidence>
<comment type="subcellular location">
    <subcellularLocation>
        <location evidence="2">Cell membrane</location>
        <topology evidence="2">Multi-pass membrane protein</topology>
    </subcellularLocation>
</comment>
<dbReference type="Gene3D" id="3.30.565.10">
    <property type="entry name" value="Histidine kinase-like ATPase, C-terminal domain"/>
    <property type="match status" value="1"/>
</dbReference>
<keyword evidence="11 13" id="KW-0472">Membrane</keyword>
<dbReference type="Pfam" id="PF02518">
    <property type="entry name" value="HATPase_c"/>
    <property type="match status" value="1"/>
</dbReference>
<dbReference type="CDD" id="cd17546">
    <property type="entry name" value="REC_hyHK_CKI1_RcsC-like"/>
    <property type="match status" value="1"/>
</dbReference>
<gene>
    <name evidence="16" type="ORF">CR532_02135</name>
</gene>
<dbReference type="SUPFAM" id="SSF52172">
    <property type="entry name" value="CheY-like"/>
    <property type="match status" value="1"/>
</dbReference>
<dbReference type="RefSeq" id="WP_108729194.1">
    <property type="nucleotide sequence ID" value="NZ_CP025785.1"/>
</dbReference>
<protein>
    <recommendedName>
        <fullName evidence="3">histidine kinase</fullName>
        <ecNumber evidence="3">2.7.13.3</ecNumber>
    </recommendedName>
</protein>
<evidence type="ECO:0000256" key="5">
    <source>
        <dbReference type="ARBA" id="ARBA00022553"/>
    </source>
</evidence>
<dbReference type="SMART" id="SM00387">
    <property type="entry name" value="HATPase_c"/>
    <property type="match status" value="1"/>
</dbReference>
<dbReference type="PANTHER" id="PTHR45339:SF1">
    <property type="entry name" value="HYBRID SIGNAL TRANSDUCTION HISTIDINE KINASE J"/>
    <property type="match status" value="1"/>
</dbReference>
<keyword evidence="16" id="KW-0808">Transferase</keyword>
<accession>A0A2S1LWY0</accession>
<dbReference type="InterPro" id="IPR036890">
    <property type="entry name" value="HATPase_C_sf"/>
</dbReference>
<dbReference type="SMART" id="SM00388">
    <property type="entry name" value="HisKA"/>
    <property type="match status" value="1"/>
</dbReference>
<evidence type="ECO:0000313" key="17">
    <source>
        <dbReference type="Proteomes" id="UP000244655"/>
    </source>
</evidence>
<dbReference type="GO" id="GO:0000155">
    <property type="term" value="F:phosphorelay sensor kinase activity"/>
    <property type="evidence" value="ECO:0007669"/>
    <property type="project" value="InterPro"/>
</dbReference>
<keyword evidence="5 12" id="KW-0597">Phosphoprotein</keyword>
<dbReference type="SUPFAM" id="SSF55874">
    <property type="entry name" value="ATPase domain of HSP90 chaperone/DNA topoisomerase II/histidine kinase"/>
    <property type="match status" value="1"/>
</dbReference>